<sequence length="44" mass="4541">MNGPPRAAQRLFELGTCCSISERSGAGPATRAAALAARRAAARR</sequence>
<evidence type="ECO:0000313" key="1">
    <source>
        <dbReference type="EMBL" id="ABN90747.1"/>
    </source>
</evidence>
<proteinExistence type="predicted"/>
<name>A3NVJ2_BURP0</name>
<reference evidence="1 2" key="1">
    <citation type="submission" date="2007-02" db="EMBL/GenBank/DDBJ databases">
        <authorList>
            <person name="DeShazer D."/>
            <person name="Woods D.E."/>
            <person name="Nierman W.C."/>
        </authorList>
    </citation>
    <scope>NUCLEOTIDE SEQUENCE [LARGE SCALE GENOMIC DNA]</scope>
    <source>
        <strain evidence="1 2">1106a</strain>
    </source>
</reference>
<gene>
    <name evidence="1" type="ordered locus">BURPS1106A_2098</name>
</gene>
<dbReference type="KEGG" id="bpl:BURPS1106A_2098"/>
<protein>
    <submittedName>
        <fullName evidence="1">Uncharacterized protein</fullName>
    </submittedName>
</protein>
<dbReference type="Proteomes" id="UP000006738">
    <property type="component" value="Chromosome I"/>
</dbReference>
<evidence type="ECO:0000313" key="2">
    <source>
        <dbReference type="Proteomes" id="UP000006738"/>
    </source>
</evidence>
<organism evidence="1 2">
    <name type="scientific">Burkholderia pseudomallei (strain 1106a)</name>
    <dbReference type="NCBI Taxonomy" id="357348"/>
    <lineage>
        <taxon>Bacteria</taxon>
        <taxon>Pseudomonadati</taxon>
        <taxon>Pseudomonadota</taxon>
        <taxon>Betaproteobacteria</taxon>
        <taxon>Burkholderiales</taxon>
        <taxon>Burkholderiaceae</taxon>
        <taxon>Burkholderia</taxon>
        <taxon>pseudomallei group</taxon>
    </lineage>
</organism>
<accession>A3NVJ2</accession>
<dbReference type="EMBL" id="CP000572">
    <property type="protein sequence ID" value="ABN90747.1"/>
    <property type="molecule type" value="Genomic_DNA"/>
</dbReference>
<dbReference type="AlphaFoldDB" id="A3NVJ2"/>
<dbReference type="HOGENOM" id="CLU_211375_0_0_4"/>